<dbReference type="InterPro" id="IPR001806">
    <property type="entry name" value="Small_GTPase"/>
</dbReference>
<dbReference type="InterPro" id="IPR020849">
    <property type="entry name" value="Small_GTPase_Ras-type"/>
</dbReference>
<dbReference type="GO" id="GO:0003924">
    <property type="term" value="F:GTPase activity"/>
    <property type="evidence" value="ECO:0007669"/>
    <property type="project" value="InterPro"/>
</dbReference>
<evidence type="ECO:0000256" key="1">
    <source>
        <dbReference type="ARBA" id="ARBA00022741"/>
    </source>
</evidence>
<name>A0A2G9Q8A7_AQUCT</name>
<keyword evidence="2" id="KW-0342">GTP-binding</keyword>
<dbReference type="PROSITE" id="PS51419">
    <property type="entry name" value="RAB"/>
    <property type="match status" value="1"/>
</dbReference>
<feature type="non-terminal residue" evidence="4">
    <location>
        <position position="143"/>
    </location>
</feature>
<dbReference type="Pfam" id="PF00071">
    <property type="entry name" value="Ras"/>
    <property type="match status" value="1"/>
</dbReference>
<feature type="non-terminal residue" evidence="4">
    <location>
        <position position="1"/>
    </location>
</feature>
<dbReference type="PRINTS" id="PR00449">
    <property type="entry name" value="RASTRNSFRMNG"/>
</dbReference>
<accession>A0A2G9Q8A7</accession>
<keyword evidence="1" id="KW-0547">Nucleotide-binding</keyword>
<dbReference type="InterPro" id="IPR027417">
    <property type="entry name" value="P-loop_NTPase"/>
</dbReference>
<evidence type="ECO:0000256" key="3">
    <source>
        <dbReference type="SAM" id="Phobius"/>
    </source>
</evidence>
<feature type="transmembrane region" description="Helical" evidence="3">
    <location>
        <begin position="106"/>
        <end position="125"/>
    </location>
</feature>
<gene>
    <name evidence="4" type="ORF">AB205_0010590</name>
</gene>
<dbReference type="Proteomes" id="UP000228934">
    <property type="component" value="Unassembled WGS sequence"/>
</dbReference>
<evidence type="ECO:0008006" key="6">
    <source>
        <dbReference type="Google" id="ProtNLM"/>
    </source>
</evidence>
<dbReference type="GO" id="GO:0005525">
    <property type="term" value="F:GTP binding"/>
    <property type="evidence" value="ECO:0007669"/>
    <property type="project" value="UniProtKB-KW"/>
</dbReference>
<keyword evidence="5" id="KW-1185">Reference proteome</keyword>
<dbReference type="PANTHER" id="PTHR24070">
    <property type="entry name" value="RAS, DI-RAS, AND RHEB FAMILY MEMBERS OF SMALL GTPASE SUPERFAMILY"/>
    <property type="match status" value="1"/>
</dbReference>
<evidence type="ECO:0000313" key="5">
    <source>
        <dbReference type="Proteomes" id="UP000228934"/>
    </source>
</evidence>
<dbReference type="OrthoDB" id="5976022at2759"/>
<dbReference type="GO" id="GO:0016020">
    <property type="term" value="C:membrane"/>
    <property type="evidence" value="ECO:0007669"/>
    <property type="project" value="InterPro"/>
</dbReference>
<proteinExistence type="predicted"/>
<dbReference type="SUPFAM" id="SSF52540">
    <property type="entry name" value="P-loop containing nucleoside triphosphate hydrolases"/>
    <property type="match status" value="1"/>
</dbReference>
<sequence>SCSSTLITFKYLFFFFVSSYREQILRVKAEEDKIPLLIVGNKSDLEDRRQVPVDEARGKSEEWGVQYVETSAKTRANVDKVFFDLMREVRSKKMSENKDKNGKKSGYTAVFFFFLLANFVLYAGLVCTSFSSVTGRSHQTFRI</sequence>
<dbReference type="AlphaFoldDB" id="A0A2G9Q8A7"/>
<dbReference type="GO" id="GO:0007165">
    <property type="term" value="P:signal transduction"/>
    <property type="evidence" value="ECO:0007669"/>
    <property type="project" value="InterPro"/>
</dbReference>
<organism evidence="4 5">
    <name type="scientific">Aquarana catesbeiana</name>
    <name type="common">American bullfrog</name>
    <name type="synonym">Rana catesbeiana</name>
    <dbReference type="NCBI Taxonomy" id="8400"/>
    <lineage>
        <taxon>Eukaryota</taxon>
        <taxon>Metazoa</taxon>
        <taxon>Chordata</taxon>
        <taxon>Craniata</taxon>
        <taxon>Vertebrata</taxon>
        <taxon>Euteleostomi</taxon>
        <taxon>Amphibia</taxon>
        <taxon>Batrachia</taxon>
        <taxon>Anura</taxon>
        <taxon>Neobatrachia</taxon>
        <taxon>Ranoidea</taxon>
        <taxon>Ranidae</taxon>
        <taxon>Aquarana</taxon>
    </lineage>
</organism>
<keyword evidence="3" id="KW-1133">Transmembrane helix</keyword>
<keyword evidence="3" id="KW-0812">Transmembrane</keyword>
<protein>
    <recommendedName>
        <fullName evidence="6">Small monomeric GTPase</fullName>
    </recommendedName>
</protein>
<dbReference type="SMART" id="SM00175">
    <property type="entry name" value="RAB"/>
    <property type="match status" value="1"/>
</dbReference>
<dbReference type="PROSITE" id="PS51421">
    <property type="entry name" value="RAS"/>
    <property type="match status" value="1"/>
</dbReference>
<dbReference type="EMBL" id="KZ046384">
    <property type="protein sequence ID" value="PIO11806.1"/>
    <property type="molecule type" value="Genomic_DNA"/>
</dbReference>
<evidence type="ECO:0000313" key="4">
    <source>
        <dbReference type="EMBL" id="PIO11806.1"/>
    </source>
</evidence>
<keyword evidence="3" id="KW-0472">Membrane</keyword>
<dbReference type="Gene3D" id="3.40.50.300">
    <property type="entry name" value="P-loop containing nucleotide triphosphate hydrolases"/>
    <property type="match status" value="1"/>
</dbReference>
<reference evidence="5" key="1">
    <citation type="journal article" date="2017" name="Nat. Commun.">
        <title>The North American bullfrog draft genome provides insight into hormonal regulation of long noncoding RNA.</title>
        <authorList>
            <person name="Hammond S.A."/>
            <person name="Warren R.L."/>
            <person name="Vandervalk B.P."/>
            <person name="Kucuk E."/>
            <person name="Khan H."/>
            <person name="Gibb E.A."/>
            <person name="Pandoh P."/>
            <person name="Kirk H."/>
            <person name="Zhao Y."/>
            <person name="Jones M."/>
            <person name="Mungall A.J."/>
            <person name="Coope R."/>
            <person name="Pleasance S."/>
            <person name="Moore R.A."/>
            <person name="Holt R.A."/>
            <person name="Round J.M."/>
            <person name="Ohora S."/>
            <person name="Walle B.V."/>
            <person name="Veldhoen N."/>
            <person name="Helbing C.C."/>
            <person name="Birol I."/>
        </authorList>
    </citation>
    <scope>NUCLEOTIDE SEQUENCE [LARGE SCALE GENOMIC DNA]</scope>
</reference>
<evidence type="ECO:0000256" key="2">
    <source>
        <dbReference type="ARBA" id="ARBA00023134"/>
    </source>
</evidence>
<dbReference type="SMART" id="SM00173">
    <property type="entry name" value="RAS"/>
    <property type="match status" value="1"/>
</dbReference>